<evidence type="ECO:0000259" key="5">
    <source>
        <dbReference type="Pfam" id="PF11380"/>
    </source>
</evidence>
<feature type="domain" description="Stealth protein CR1 conserved region 1" evidence="6">
    <location>
        <begin position="262"/>
        <end position="286"/>
    </location>
</feature>
<dbReference type="GO" id="GO:0005794">
    <property type="term" value="C:Golgi apparatus"/>
    <property type="evidence" value="ECO:0007669"/>
    <property type="project" value="TreeGrafter"/>
</dbReference>
<feature type="transmembrane region" description="Helical" evidence="4">
    <location>
        <begin position="21"/>
        <end position="39"/>
    </location>
</feature>
<evidence type="ECO:0000256" key="2">
    <source>
        <dbReference type="ARBA" id="ARBA00022679"/>
    </source>
</evidence>
<keyword evidence="4" id="KW-0472">Membrane</keyword>
<evidence type="ECO:0000313" key="9">
    <source>
        <dbReference type="Proteomes" id="UP000193944"/>
    </source>
</evidence>
<evidence type="ECO:0000313" key="8">
    <source>
        <dbReference type="EMBL" id="ORX83676.1"/>
    </source>
</evidence>
<dbReference type="Pfam" id="PF11380">
    <property type="entry name" value="Stealth_CR2"/>
    <property type="match status" value="1"/>
</dbReference>
<reference evidence="8 9" key="2">
    <citation type="submission" date="2016-08" db="EMBL/GenBank/DDBJ databases">
        <title>Pervasive Adenine N6-methylation of Active Genes in Fungi.</title>
        <authorList>
            <consortium name="DOE Joint Genome Institute"/>
            <person name="Mondo S.J."/>
            <person name="Dannebaum R.O."/>
            <person name="Kuo R.C."/>
            <person name="Labutti K."/>
            <person name="Haridas S."/>
            <person name="Kuo A."/>
            <person name="Salamov A."/>
            <person name="Ahrendt S.R."/>
            <person name="Lipzen A."/>
            <person name="Sullivan W."/>
            <person name="Andreopoulos W.B."/>
            <person name="Clum A."/>
            <person name="Lindquist E."/>
            <person name="Daum C."/>
            <person name="Ramamoorthy G.K."/>
            <person name="Gryganskyi A."/>
            <person name="Culley D."/>
            <person name="Magnuson J.K."/>
            <person name="James T.Y."/>
            <person name="O'Malley M.A."/>
            <person name="Stajich J.E."/>
            <person name="Spatafora J.W."/>
            <person name="Visel A."/>
            <person name="Grigoriev I.V."/>
        </authorList>
    </citation>
    <scope>NUCLEOTIDE SEQUENCE [LARGE SCALE GENOMIC DNA]</scope>
    <source>
        <strain evidence="8 9">S4</strain>
    </source>
</reference>
<feature type="compositionally biased region" description="Low complexity" evidence="3">
    <location>
        <begin position="75"/>
        <end position="87"/>
    </location>
</feature>
<dbReference type="InterPro" id="IPR031357">
    <property type="entry name" value="Stealth_CR3"/>
</dbReference>
<feature type="domain" description="Stealth protein CR3 conserved region 3" evidence="7">
    <location>
        <begin position="455"/>
        <end position="502"/>
    </location>
</feature>
<comment type="caution">
    <text evidence="8">The sequence shown here is derived from an EMBL/GenBank/DDBJ whole genome shotgun (WGS) entry which is preliminary data.</text>
</comment>
<dbReference type="InterPro" id="IPR031358">
    <property type="entry name" value="Stealth_CR1"/>
</dbReference>
<comment type="similarity">
    <text evidence="1">Belongs to the stealth family.</text>
</comment>
<evidence type="ECO:0000259" key="6">
    <source>
        <dbReference type="Pfam" id="PF17101"/>
    </source>
</evidence>
<dbReference type="AlphaFoldDB" id="A0A1Y1XDZ7"/>
<feature type="compositionally biased region" description="Basic and acidic residues" evidence="3">
    <location>
        <begin position="183"/>
        <end position="217"/>
    </location>
</feature>
<dbReference type="EMBL" id="MCFG01000068">
    <property type="protein sequence ID" value="ORX83676.1"/>
    <property type="molecule type" value="Genomic_DNA"/>
</dbReference>
<evidence type="ECO:0000256" key="4">
    <source>
        <dbReference type="SAM" id="Phobius"/>
    </source>
</evidence>
<dbReference type="Pfam" id="PF17101">
    <property type="entry name" value="Stealth_CR1"/>
    <property type="match status" value="1"/>
</dbReference>
<dbReference type="GO" id="GO:0016772">
    <property type="term" value="F:transferase activity, transferring phosphorus-containing groups"/>
    <property type="evidence" value="ECO:0007669"/>
    <property type="project" value="InterPro"/>
</dbReference>
<feature type="compositionally biased region" description="Low complexity" evidence="3">
    <location>
        <begin position="106"/>
        <end position="124"/>
    </location>
</feature>
<dbReference type="OrthoDB" id="2126793at2759"/>
<dbReference type="PANTHER" id="PTHR24045:SF0">
    <property type="entry name" value="N-ACETYLGLUCOSAMINE-1-PHOSPHOTRANSFERASE SUBUNITS ALPHA_BETA"/>
    <property type="match status" value="1"/>
</dbReference>
<dbReference type="InterPro" id="IPR047141">
    <property type="entry name" value="Stealth"/>
</dbReference>
<feature type="domain" description="Stealth protein CR2 conserved region 2" evidence="5">
    <location>
        <begin position="293"/>
        <end position="397"/>
    </location>
</feature>
<dbReference type="Proteomes" id="UP000193944">
    <property type="component" value="Unassembled WGS sequence"/>
</dbReference>
<name>A0A1Y1XDZ7_9FUNG</name>
<feature type="compositionally biased region" description="Basic and acidic residues" evidence="3">
    <location>
        <begin position="159"/>
        <end position="175"/>
    </location>
</feature>
<dbReference type="PANTHER" id="PTHR24045">
    <property type="match status" value="1"/>
</dbReference>
<feature type="region of interest" description="Disordered" evidence="3">
    <location>
        <begin position="105"/>
        <end position="223"/>
    </location>
</feature>
<evidence type="ECO:0000256" key="1">
    <source>
        <dbReference type="ARBA" id="ARBA00007583"/>
    </source>
</evidence>
<keyword evidence="4" id="KW-0812">Transmembrane</keyword>
<evidence type="ECO:0000256" key="3">
    <source>
        <dbReference type="SAM" id="MobiDB-lite"/>
    </source>
</evidence>
<keyword evidence="9" id="KW-1185">Reference proteome</keyword>
<dbReference type="Pfam" id="PF17102">
    <property type="entry name" value="Stealth_CR3"/>
    <property type="match status" value="1"/>
</dbReference>
<evidence type="ECO:0000259" key="7">
    <source>
        <dbReference type="Pfam" id="PF17102"/>
    </source>
</evidence>
<accession>A0A1Y1XDZ7</accession>
<dbReference type="STRING" id="1754192.A0A1Y1XDZ7"/>
<sequence length="612" mass="72937">MLIKIKPVKFRIPRKRFTTRITIIIVFILIFQTIFLLRMESPEKVDKINVNEINEAKNAVDLSYADMDIDDIENPIVDNSNINNNNVLPEGDGYDFDKEKIKEQVDNNSNNNNNNSNDNSNNNNEILEEIPEGIPQEQNVDKEITNDKTVNNVIEDDIGIEKEKDNNNNDNKEQEEKEQEQEEKEKEKEQEQEQEQKQKQKEEQEEKQEKQEHKQIKNENILNNISIEEGNNIFQKNNQSSENNNKPKGWKLDQKWEWCRNISIVYTWVNGSDPHHQEIKSKYNGGIKKVDQRDRSMDELRYSLRSLEKNLPWHEGMIYIVSPGQVPHWLDTNHPRVKVIDQATLLPPDTNPTFNSFSIEFYLDKIPGLTERFIQLNDDYFFKRYIHPSFFFNKKKFPNFYYGRTHVHKGFNEAYQIAELKTKTSWLKKYWGSIFHTNGVIKEKYGDQDHIVMLQHAPYVWYRDIFEPMRQFYGKYITQTLSHKFRHPLDLIPTYAHQHYIINMASKSDYSIEKQPSEFPQLDFGFYPHKNVERWITEYGYRPLSRNAVKNYIRFGTVLDDKKKSMKLFNAIKNGPYLMFNLNDDYTTEEPGQWLLDFMNEMFPNKSLFEKD</sequence>
<evidence type="ECO:0008006" key="10">
    <source>
        <dbReference type="Google" id="ProtNLM"/>
    </source>
</evidence>
<protein>
    <recommendedName>
        <fullName evidence="10">Stealth protein CR2 conserved region 2 domain-containing protein</fullName>
    </recommendedName>
</protein>
<keyword evidence="4" id="KW-1133">Transmembrane helix</keyword>
<feature type="region of interest" description="Disordered" evidence="3">
    <location>
        <begin position="75"/>
        <end position="94"/>
    </location>
</feature>
<organism evidence="8 9">
    <name type="scientific">Anaeromyces robustus</name>
    <dbReference type="NCBI Taxonomy" id="1754192"/>
    <lineage>
        <taxon>Eukaryota</taxon>
        <taxon>Fungi</taxon>
        <taxon>Fungi incertae sedis</taxon>
        <taxon>Chytridiomycota</taxon>
        <taxon>Chytridiomycota incertae sedis</taxon>
        <taxon>Neocallimastigomycetes</taxon>
        <taxon>Neocallimastigales</taxon>
        <taxon>Neocallimastigaceae</taxon>
        <taxon>Anaeromyces</taxon>
    </lineage>
</organism>
<keyword evidence="2" id="KW-0808">Transferase</keyword>
<dbReference type="InterPro" id="IPR021520">
    <property type="entry name" value="Stealth_CR2"/>
</dbReference>
<proteinExistence type="inferred from homology"/>
<gene>
    <name evidence="8" type="ORF">BCR32DRAFT_291852</name>
</gene>
<reference evidence="8 9" key="1">
    <citation type="submission" date="2016-08" db="EMBL/GenBank/DDBJ databases">
        <title>A Parts List for Fungal Cellulosomes Revealed by Comparative Genomics.</title>
        <authorList>
            <consortium name="DOE Joint Genome Institute"/>
            <person name="Haitjema C.H."/>
            <person name="Gilmore S.P."/>
            <person name="Henske J.K."/>
            <person name="Solomon K.V."/>
            <person name="De Groot R."/>
            <person name="Kuo A."/>
            <person name="Mondo S.J."/>
            <person name="Salamov A.A."/>
            <person name="Labutti K."/>
            <person name="Zhao Z."/>
            <person name="Chiniquy J."/>
            <person name="Barry K."/>
            <person name="Brewer H.M."/>
            <person name="Purvine S.O."/>
            <person name="Wright A.T."/>
            <person name="Boxma B."/>
            <person name="Van Alen T."/>
            <person name="Hackstein J.H."/>
            <person name="Baker S.E."/>
            <person name="Grigoriev I.V."/>
            <person name="O'Malley M.A."/>
        </authorList>
    </citation>
    <scope>NUCLEOTIDE SEQUENCE [LARGE SCALE GENOMIC DNA]</scope>
    <source>
        <strain evidence="8 9">S4</strain>
    </source>
</reference>